<dbReference type="Pfam" id="PF00188">
    <property type="entry name" value="CAP"/>
    <property type="match status" value="1"/>
</dbReference>
<evidence type="ECO:0000259" key="2">
    <source>
        <dbReference type="Pfam" id="PF00188"/>
    </source>
</evidence>
<evidence type="ECO:0000313" key="4">
    <source>
        <dbReference type="Proteomes" id="UP000237968"/>
    </source>
</evidence>
<organism evidence="3 4">
    <name type="scientific">Enhygromyxa salina</name>
    <dbReference type="NCBI Taxonomy" id="215803"/>
    <lineage>
        <taxon>Bacteria</taxon>
        <taxon>Pseudomonadati</taxon>
        <taxon>Myxococcota</taxon>
        <taxon>Polyangia</taxon>
        <taxon>Nannocystales</taxon>
        <taxon>Nannocystaceae</taxon>
        <taxon>Enhygromyxa</taxon>
    </lineage>
</organism>
<dbReference type="CDD" id="cd05379">
    <property type="entry name" value="CAP_bacterial"/>
    <property type="match status" value="1"/>
</dbReference>
<dbReference type="PANTHER" id="PTHR31157:SF1">
    <property type="entry name" value="SCP DOMAIN-CONTAINING PROTEIN"/>
    <property type="match status" value="1"/>
</dbReference>
<dbReference type="InterPro" id="IPR014044">
    <property type="entry name" value="CAP_dom"/>
</dbReference>
<name>A0A2S9XVA9_9BACT</name>
<dbReference type="SUPFAM" id="SSF55797">
    <property type="entry name" value="PR-1-like"/>
    <property type="match status" value="1"/>
</dbReference>
<comment type="caution">
    <text evidence="3">The sequence shown here is derived from an EMBL/GenBank/DDBJ whole genome shotgun (WGS) entry which is preliminary data.</text>
</comment>
<feature type="compositionally biased region" description="Low complexity" evidence="1">
    <location>
        <begin position="70"/>
        <end position="113"/>
    </location>
</feature>
<dbReference type="Proteomes" id="UP000237968">
    <property type="component" value="Unassembled WGS sequence"/>
</dbReference>
<dbReference type="Gene3D" id="3.40.33.10">
    <property type="entry name" value="CAP"/>
    <property type="match status" value="1"/>
</dbReference>
<feature type="domain" description="SCP" evidence="2">
    <location>
        <begin position="189"/>
        <end position="316"/>
    </location>
</feature>
<accession>A0A2S9XVA9</accession>
<proteinExistence type="predicted"/>
<evidence type="ECO:0000313" key="3">
    <source>
        <dbReference type="EMBL" id="PRP96795.1"/>
    </source>
</evidence>
<dbReference type="InterPro" id="IPR035940">
    <property type="entry name" value="CAP_sf"/>
</dbReference>
<keyword evidence="4" id="KW-1185">Reference proteome</keyword>
<sequence>MICAVGLKGGVSIRAKSLRGLITATSVLALSACYEGVEPDDWYLDSGFGDTLGDASGAEGADGMQDEGDPTTTGDPTSGDGDSTTGDGDGDPTTGDGDGDPTTGDGDGDPTTGDGDGDGGQTTGDGDGDGDPTTGDGDGDGDPTTGDGDGDSTTSGDGDGDLEPLPNNDYCDPVSSWNANWVDMELEVLELVNQARAQGGDCDSQGVFAPSGPLSWDPTLTCAARVHSKDMADNNFFDHTNLQGNGPGWRFDQAGYNGGGWGENIAAGYSDPASVVQGWLDSDGHCANMLNPSFSLIGIGYATGNGDWTHYWTQTFGG</sequence>
<dbReference type="PANTHER" id="PTHR31157">
    <property type="entry name" value="SCP DOMAIN-CONTAINING PROTEIN"/>
    <property type="match status" value="1"/>
</dbReference>
<feature type="region of interest" description="Disordered" evidence="1">
    <location>
        <begin position="53"/>
        <end position="171"/>
    </location>
</feature>
<dbReference type="AlphaFoldDB" id="A0A2S9XVA9"/>
<feature type="compositionally biased region" description="Low complexity" evidence="1">
    <location>
        <begin position="142"/>
        <end position="156"/>
    </location>
</feature>
<protein>
    <submittedName>
        <fullName evidence="3">Cysteine-rich secretory protein family protein</fullName>
    </submittedName>
</protein>
<evidence type="ECO:0000256" key="1">
    <source>
        <dbReference type="SAM" id="MobiDB-lite"/>
    </source>
</evidence>
<gene>
    <name evidence="3" type="ORF">ENSA5_35690</name>
</gene>
<reference evidence="3 4" key="1">
    <citation type="submission" date="2018-03" db="EMBL/GenBank/DDBJ databases">
        <title>Draft Genome Sequences of the Obligatory Marine Myxobacteria Enhygromyxa salina SWB005.</title>
        <authorList>
            <person name="Poehlein A."/>
            <person name="Moghaddam J.A."/>
            <person name="Harms H."/>
            <person name="Alanjari M."/>
            <person name="Koenig G.M."/>
            <person name="Daniel R."/>
            <person name="Schaeberle T.F."/>
        </authorList>
    </citation>
    <scope>NUCLEOTIDE SEQUENCE [LARGE SCALE GENOMIC DNA]</scope>
    <source>
        <strain evidence="3 4">SWB005</strain>
    </source>
</reference>
<dbReference type="EMBL" id="PVNK01000164">
    <property type="protein sequence ID" value="PRP96795.1"/>
    <property type="molecule type" value="Genomic_DNA"/>
</dbReference>